<keyword evidence="2" id="KW-0812">Transmembrane</keyword>
<dbReference type="InterPro" id="IPR050922">
    <property type="entry name" value="LytR/CpsA/Psr_CW_biosynth"/>
</dbReference>
<dbReference type="NCBIfam" id="TIGR00350">
    <property type="entry name" value="lytR_cpsA_psr"/>
    <property type="match status" value="1"/>
</dbReference>
<protein>
    <submittedName>
        <fullName evidence="4">Transcriptional attenuator, LytR family</fullName>
    </submittedName>
</protein>
<dbReference type="InterPro" id="IPR004474">
    <property type="entry name" value="LytR_CpsA_psr"/>
</dbReference>
<accession>A0A1M6GQ90</accession>
<name>A0A1M6GQ90_9FIRM</name>
<keyword evidence="5" id="KW-1185">Reference proteome</keyword>
<dbReference type="Pfam" id="PF03816">
    <property type="entry name" value="LytR_cpsA_psr"/>
    <property type="match status" value="1"/>
</dbReference>
<evidence type="ECO:0000256" key="1">
    <source>
        <dbReference type="ARBA" id="ARBA00006068"/>
    </source>
</evidence>
<dbReference type="STRING" id="1122184.SAMN02745176_02474"/>
<evidence type="ECO:0000259" key="3">
    <source>
        <dbReference type="Pfam" id="PF03816"/>
    </source>
</evidence>
<dbReference type="AlphaFoldDB" id="A0A1M6GQ90"/>
<gene>
    <name evidence="4" type="ORF">SAMN02745176_02474</name>
</gene>
<feature type="domain" description="Cell envelope-related transcriptional attenuator" evidence="3">
    <location>
        <begin position="61"/>
        <end position="214"/>
    </location>
</feature>
<dbReference type="OrthoDB" id="305468at2"/>
<evidence type="ECO:0000313" key="4">
    <source>
        <dbReference type="EMBL" id="SHJ12046.1"/>
    </source>
</evidence>
<organism evidence="4 5">
    <name type="scientific">Lutispora thermophila DSM 19022</name>
    <dbReference type="NCBI Taxonomy" id="1122184"/>
    <lineage>
        <taxon>Bacteria</taxon>
        <taxon>Bacillati</taxon>
        <taxon>Bacillota</taxon>
        <taxon>Clostridia</taxon>
        <taxon>Lutisporales</taxon>
        <taxon>Lutisporaceae</taxon>
        <taxon>Lutispora</taxon>
    </lineage>
</organism>
<dbReference type="PANTHER" id="PTHR33392">
    <property type="entry name" value="POLYISOPRENYL-TEICHOIC ACID--PEPTIDOGLYCAN TEICHOIC ACID TRANSFERASE TAGU"/>
    <property type="match status" value="1"/>
</dbReference>
<dbReference type="Proteomes" id="UP000184442">
    <property type="component" value="Unassembled WGS sequence"/>
</dbReference>
<evidence type="ECO:0000313" key="5">
    <source>
        <dbReference type="Proteomes" id="UP000184442"/>
    </source>
</evidence>
<sequence length="299" mass="33573">MKVKKKFLKIFFISFVVTLAALYGILYMFLNSISITSSFAGSNITKKRVNVLVIGVAKNLSDTIMLASYDMEKDKVDIISIPRDTYYPREGYKHAAQKKINAVYGSSGAEGLVKAVEDITSLDINYYVKFDYEAVKAIVDGIGGIEVEVPNDMNYDDPVDDLHIHFKKGQIVKDGEDIIKLLRWRKNNKGGGYKDGDLGRIKMQQHIVRLGIEKLLSGNVVSNFIKLQGPIKEYVETNMSPNEMMYFANKGKNVKSENICFHTLPGKAKTMEGLSFFVINKEKLKEEIDAIISDNVTAD</sequence>
<feature type="transmembrane region" description="Helical" evidence="2">
    <location>
        <begin position="7"/>
        <end position="30"/>
    </location>
</feature>
<keyword evidence="2" id="KW-1133">Transmembrane helix</keyword>
<dbReference type="EMBL" id="FQZS01000016">
    <property type="protein sequence ID" value="SHJ12046.1"/>
    <property type="molecule type" value="Genomic_DNA"/>
</dbReference>
<keyword evidence="2" id="KW-0472">Membrane</keyword>
<dbReference type="Gene3D" id="3.40.630.190">
    <property type="entry name" value="LCP protein"/>
    <property type="match status" value="1"/>
</dbReference>
<evidence type="ECO:0000256" key="2">
    <source>
        <dbReference type="SAM" id="Phobius"/>
    </source>
</evidence>
<dbReference type="PANTHER" id="PTHR33392:SF6">
    <property type="entry name" value="POLYISOPRENYL-TEICHOIC ACID--PEPTIDOGLYCAN TEICHOIC ACID TRANSFERASE TAGU"/>
    <property type="match status" value="1"/>
</dbReference>
<proteinExistence type="inferred from homology"/>
<reference evidence="4 5" key="1">
    <citation type="submission" date="2016-11" db="EMBL/GenBank/DDBJ databases">
        <authorList>
            <person name="Jaros S."/>
            <person name="Januszkiewicz K."/>
            <person name="Wedrychowicz H."/>
        </authorList>
    </citation>
    <scope>NUCLEOTIDE SEQUENCE [LARGE SCALE GENOMIC DNA]</scope>
    <source>
        <strain evidence="4 5">DSM 19022</strain>
    </source>
</reference>
<dbReference type="RefSeq" id="WP_073026502.1">
    <property type="nucleotide sequence ID" value="NZ_FQZS01000016.1"/>
</dbReference>
<comment type="similarity">
    <text evidence="1">Belongs to the LytR/CpsA/Psr (LCP) family.</text>
</comment>